<organism evidence="3 4">
    <name type="scientific">Penicillium atrosanguineum</name>
    <dbReference type="NCBI Taxonomy" id="1132637"/>
    <lineage>
        <taxon>Eukaryota</taxon>
        <taxon>Fungi</taxon>
        <taxon>Dikarya</taxon>
        <taxon>Ascomycota</taxon>
        <taxon>Pezizomycotina</taxon>
        <taxon>Eurotiomycetes</taxon>
        <taxon>Eurotiomycetidae</taxon>
        <taxon>Eurotiales</taxon>
        <taxon>Aspergillaceae</taxon>
        <taxon>Penicillium</taxon>
    </lineage>
</organism>
<feature type="domain" description="Swiss Army Knife RNA repair protein HAD" evidence="2">
    <location>
        <begin position="45"/>
        <end position="249"/>
    </location>
</feature>
<dbReference type="Pfam" id="PF10307">
    <property type="entry name" value="HAD_SAK_1"/>
    <property type="match status" value="1"/>
</dbReference>
<accession>A0A9W9U080</accession>
<sequence length="539" mass="60245">MTANAPRSYTTTSLKRWSVLNKELPSVSQIRAIHVYDFDNTLFLSPLPNPQLWNGGTIGFLQAYESFANGGWWHDPTILAATGSGTEIEEPRGWQGCWNEQIIRLVRLSMEQKDALTVLLTGRGEAKFGEPIKRMVASQNLDFDLVGLKPEVGPNGQRFTSTMAFKQNFLQDLLFTYKQAEEIRVYEDRVKHVSGFRDFFEDVNRKLQNEPDAPRTPTTAEVIQVSEDTRYLDPATEVAEVQRMINSHNLALGNLSGTKNRMRIKRTVFYTGYLLSAQDSNKMVESLLVPLLPPGMSEANNLKYMANSILIAPRPAPKSILEKIGGMGKKLSWQVTGTGCYENRVWAARVRPIPATETIYTENSTPLIVLAVRKGSRPIDAGKIQNWHPVPAEMAMTFEAIIGEKVVLRVEADNPQEGEWESQFMNKGHKRRFQDRNEEILYPQSGQTNGYEGYVQAQGQSHGYHPYQNNRNNHDDGPRRGSGRGRGRGNGRGRGARGGRGRGRGGSNPYYKSLDDQSGHEPTNDSKGGNAGGGFSMDY</sequence>
<dbReference type="GO" id="GO:0032040">
    <property type="term" value="C:small-subunit processome"/>
    <property type="evidence" value="ECO:0007669"/>
    <property type="project" value="TreeGrafter"/>
</dbReference>
<feature type="compositionally biased region" description="Basic residues" evidence="1">
    <location>
        <begin position="481"/>
        <end position="503"/>
    </location>
</feature>
<dbReference type="GO" id="GO:0003723">
    <property type="term" value="F:RNA binding"/>
    <property type="evidence" value="ECO:0007669"/>
    <property type="project" value="TreeGrafter"/>
</dbReference>
<evidence type="ECO:0000259" key="2">
    <source>
        <dbReference type="Pfam" id="PF10307"/>
    </source>
</evidence>
<keyword evidence="4" id="KW-1185">Reference proteome</keyword>
<dbReference type="Proteomes" id="UP001147746">
    <property type="component" value="Unassembled WGS sequence"/>
</dbReference>
<dbReference type="GO" id="GO:0008649">
    <property type="term" value="F:rRNA methyltransferase activity"/>
    <property type="evidence" value="ECO:0007669"/>
    <property type="project" value="TreeGrafter"/>
</dbReference>
<dbReference type="InterPro" id="IPR018812">
    <property type="entry name" value="SAK_HAD"/>
</dbReference>
<dbReference type="OrthoDB" id="5596992at2759"/>
<dbReference type="EMBL" id="JAPZBO010000010">
    <property type="protein sequence ID" value="KAJ5299569.1"/>
    <property type="molecule type" value="Genomic_DNA"/>
</dbReference>
<protein>
    <recommendedName>
        <fullName evidence="2">Swiss Army Knife RNA repair protein HAD domain-containing protein</fullName>
    </recommendedName>
</protein>
<feature type="compositionally biased region" description="Gly residues" evidence="1">
    <location>
        <begin position="529"/>
        <end position="539"/>
    </location>
</feature>
<name>A0A9W9U080_9EURO</name>
<proteinExistence type="predicted"/>
<evidence type="ECO:0000256" key="1">
    <source>
        <dbReference type="SAM" id="MobiDB-lite"/>
    </source>
</evidence>
<dbReference type="GO" id="GO:0000494">
    <property type="term" value="P:box C/D sno(s)RNA 3'-end processing"/>
    <property type="evidence" value="ECO:0007669"/>
    <property type="project" value="TreeGrafter"/>
</dbReference>
<dbReference type="GO" id="GO:1990259">
    <property type="term" value="F:histone H2AQ104 methyltransferase activity"/>
    <property type="evidence" value="ECO:0007669"/>
    <property type="project" value="TreeGrafter"/>
</dbReference>
<evidence type="ECO:0000313" key="4">
    <source>
        <dbReference type="Proteomes" id="UP001147746"/>
    </source>
</evidence>
<evidence type="ECO:0000313" key="3">
    <source>
        <dbReference type="EMBL" id="KAJ5299569.1"/>
    </source>
</evidence>
<reference evidence="3" key="1">
    <citation type="submission" date="2022-12" db="EMBL/GenBank/DDBJ databases">
        <authorList>
            <person name="Petersen C."/>
        </authorList>
    </citation>
    <scope>NUCLEOTIDE SEQUENCE</scope>
    <source>
        <strain evidence="3">IBT 21472</strain>
    </source>
</reference>
<comment type="caution">
    <text evidence="3">The sequence shown here is derived from an EMBL/GenBank/DDBJ whole genome shotgun (WGS) entry which is preliminary data.</text>
</comment>
<feature type="compositionally biased region" description="Polar residues" evidence="1">
    <location>
        <begin position="460"/>
        <end position="471"/>
    </location>
</feature>
<reference evidence="3" key="2">
    <citation type="journal article" date="2023" name="IMA Fungus">
        <title>Comparative genomic study of the Penicillium genus elucidates a diverse pangenome and 15 lateral gene transfer events.</title>
        <authorList>
            <person name="Petersen C."/>
            <person name="Sorensen T."/>
            <person name="Nielsen M.R."/>
            <person name="Sondergaard T.E."/>
            <person name="Sorensen J.L."/>
            <person name="Fitzpatrick D.A."/>
            <person name="Frisvad J.C."/>
            <person name="Nielsen K.L."/>
        </authorList>
    </citation>
    <scope>NUCLEOTIDE SEQUENCE</scope>
    <source>
        <strain evidence="3">IBT 21472</strain>
    </source>
</reference>
<dbReference type="AlphaFoldDB" id="A0A9W9U080"/>
<dbReference type="PANTHER" id="PTHR10335:SF23">
    <property type="entry name" value="OB FOLD-CONTAINING PROTEIN, NUCLEIC ACID BINDING"/>
    <property type="match status" value="1"/>
</dbReference>
<dbReference type="PANTHER" id="PTHR10335">
    <property type="entry name" value="RRNA 2-O-METHYLTRANSFERASE FIBRILLARIN"/>
    <property type="match status" value="1"/>
</dbReference>
<gene>
    <name evidence="3" type="ORF">N7476_011126</name>
</gene>
<feature type="region of interest" description="Disordered" evidence="1">
    <location>
        <begin position="460"/>
        <end position="539"/>
    </location>
</feature>
<feature type="compositionally biased region" description="Basic and acidic residues" evidence="1">
    <location>
        <begin position="513"/>
        <end position="524"/>
    </location>
</feature>
<dbReference type="GO" id="GO:0031428">
    <property type="term" value="C:box C/D methylation guide snoRNP complex"/>
    <property type="evidence" value="ECO:0007669"/>
    <property type="project" value="TreeGrafter"/>
</dbReference>